<proteinExistence type="predicted"/>
<dbReference type="HOGENOM" id="CLU_2055225_0_0_1"/>
<evidence type="ECO:0000256" key="1">
    <source>
        <dbReference type="SAM" id="SignalP"/>
    </source>
</evidence>
<gene>
    <name evidence="2" type="ORF">FOC1_g10007446</name>
</gene>
<reference evidence="3" key="2">
    <citation type="journal article" date="2014" name="PLoS ONE">
        <title>Genome and Transcriptome Analysis of the Fungal Pathogen Fusarium oxysporum f. sp. cubense Causing Banana Vascular Wilt Disease.</title>
        <authorList>
            <person name="Guo L."/>
            <person name="Han L."/>
            <person name="Yang L."/>
            <person name="Zeng H."/>
            <person name="Fan D."/>
            <person name="Zhu Y."/>
            <person name="Feng Y."/>
            <person name="Wang G."/>
            <person name="Peng C."/>
            <person name="Jiang X."/>
            <person name="Zhou D."/>
            <person name="Ni P."/>
            <person name="Liang C."/>
            <person name="Liu L."/>
            <person name="Wang J."/>
            <person name="Mao C."/>
            <person name="Fang X."/>
            <person name="Peng M."/>
            <person name="Huang J."/>
        </authorList>
    </citation>
    <scope>NUCLEOTIDE SEQUENCE [LARGE SCALE GENOMIC DNA]</scope>
    <source>
        <strain evidence="3">race 1</strain>
    </source>
</reference>
<protein>
    <submittedName>
        <fullName evidence="2">Uncharacterized protein</fullName>
    </submittedName>
</protein>
<reference evidence="3" key="1">
    <citation type="submission" date="2012-09" db="EMBL/GenBank/DDBJ databases">
        <title>Genome sequencing and comparative transcriptomics of race 1 and race 4 of banana pathogen: Fusarium oxysporum f. sp. cubense.</title>
        <authorList>
            <person name="Fang X."/>
            <person name="Huang J."/>
        </authorList>
    </citation>
    <scope>NUCLEOTIDE SEQUENCE [LARGE SCALE GENOMIC DNA]</scope>
    <source>
        <strain evidence="3">race 1</strain>
    </source>
</reference>
<feature type="chain" id="PRO_5004120754" evidence="1">
    <location>
        <begin position="19"/>
        <end position="120"/>
    </location>
</feature>
<keyword evidence="1" id="KW-0732">Signal</keyword>
<feature type="non-terminal residue" evidence="2">
    <location>
        <position position="1"/>
    </location>
</feature>
<dbReference type="VEuPathDB" id="FungiDB:FOC1_g10007446"/>
<dbReference type="AlphaFoldDB" id="N4U9Y1"/>
<evidence type="ECO:0000313" key="3">
    <source>
        <dbReference type="Proteomes" id="UP000016928"/>
    </source>
</evidence>
<evidence type="ECO:0000313" key="2">
    <source>
        <dbReference type="EMBL" id="ENH66790.1"/>
    </source>
</evidence>
<accession>N4U9Y1</accession>
<dbReference type="EMBL" id="KB730345">
    <property type="protein sequence ID" value="ENH66790.1"/>
    <property type="molecule type" value="Genomic_DNA"/>
</dbReference>
<sequence>ITFATLILPIWALAVSLSSKTVRHNANGTYIRYIAMHPNDDLQSSRYAPKVEAKTISDMNNVLFLDGLPFGLKYICIHSNYLYSHNFCAASICRVPMVFKCPSVNGAGARGGCLGWDQLL</sequence>
<dbReference type="Proteomes" id="UP000016928">
    <property type="component" value="Unassembled WGS sequence"/>
</dbReference>
<organism evidence="2 3">
    <name type="scientific">Fusarium oxysporum f. sp. cubense (strain race 1)</name>
    <name type="common">Panama disease fungus</name>
    <dbReference type="NCBI Taxonomy" id="1229664"/>
    <lineage>
        <taxon>Eukaryota</taxon>
        <taxon>Fungi</taxon>
        <taxon>Dikarya</taxon>
        <taxon>Ascomycota</taxon>
        <taxon>Pezizomycotina</taxon>
        <taxon>Sordariomycetes</taxon>
        <taxon>Hypocreomycetidae</taxon>
        <taxon>Hypocreales</taxon>
        <taxon>Nectriaceae</taxon>
        <taxon>Fusarium</taxon>
        <taxon>Fusarium oxysporum species complex</taxon>
    </lineage>
</organism>
<feature type="signal peptide" evidence="1">
    <location>
        <begin position="1"/>
        <end position="18"/>
    </location>
</feature>
<name>N4U9Y1_FUSC1</name>